<organism evidence="3 4">
    <name type="scientific">Clostridium facile</name>
    <dbReference type="NCBI Taxonomy" id="2763035"/>
    <lineage>
        <taxon>Bacteria</taxon>
        <taxon>Bacillati</taxon>
        <taxon>Bacillota</taxon>
        <taxon>Clostridia</taxon>
        <taxon>Eubacteriales</taxon>
        <taxon>Clostridiaceae</taxon>
        <taxon>Clostridium</taxon>
    </lineage>
</organism>
<dbReference type="InterPro" id="IPR002869">
    <property type="entry name" value="Pyrv_flavodox_OxRed_cen"/>
</dbReference>
<reference evidence="3 4" key="1">
    <citation type="submission" date="2020-08" db="EMBL/GenBank/DDBJ databases">
        <title>Genome public.</title>
        <authorList>
            <person name="Liu C."/>
            <person name="Sun Q."/>
        </authorList>
    </citation>
    <scope>NUCLEOTIDE SEQUENCE [LARGE SCALE GENOMIC DNA]</scope>
    <source>
        <strain evidence="3 4">NSJ-27</strain>
    </source>
</reference>
<evidence type="ECO:0000256" key="1">
    <source>
        <dbReference type="ARBA" id="ARBA00023002"/>
    </source>
</evidence>
<dbReference type="Pfam" id="PF01558">
    <property type="entry name" value="POR"/>
    <property type="match status" value="1"/>
</dbReference>
<dbReference type="PANTHER" id="PTHR43854">
    <property type="entry name" value="INDOLEPYRUVATE OXIDOREDUCTASE SUBUNIT IORB"/>
    <property type="match status" value="1"/>
</dbReference>
<dbReference type="RefSeq" id="WP_069986738.1">
    <property type="nucleotide sequence ID" value="NZ_JACOQK010000001.1"/>
</dbReference>
<dbReference type="SUPFAM" id="SSF53323">
    <property type="entry name" value="Pyruvate-ferredoxin oxidoreductase, PFOR, domain III"/>
    <property type="match status" value="1"/>
</dbReference>
<name>A0ABR7IR87_9CLOT</name>
<dbReference type="InterPro" id="IPR052198">
    <property type="entry name" value="IorB_Oxidoreductase"/>
</dbReference>
<sequence>MSTRFNLGVEYENKSDVKSIMIVGVGGQGTLLASRLLGNVIQQNGYDVKVSEVHGMSQRGGSVVTYVKYGKEVYSPVIEKGEADYILAFELLEAARYLPYLKKGGKLIVNTQQIDPMPVITGAAVYPENLLDKLKASGANVIDVDAFSTAMEAGNPKAVNVALIGTLAKNSQFTKEQWEQAIKETVPEKFCELNLKAFELAYEK</sequence>
<gene>
    <name evidence="3" type="ORF">H8Z77_06455</name>
</gene>
<evidence type="ECO:0000259" key="2">
    <source>
        <dbReference type="Pfam" id="PF01558"/>
    </source>
</evidence>
<dbReference type="PANTHER" id="PTHR43854:SF1">
    <property type="entry name" value="INDOLEPYRUVATE OXIDOREDUCTASE SUBUNIT IORB"/>
    <property type="match status" value="1"/>
</dbReference>
<proteinExistence type="predicted"/>
<dbReference type="Proteomes" id="UP000649151">
    <property type="component" value="Unassembled WGS sequence"/>
</dbReference>
<keyword evidence="4" id="KW-1185">Reference proteome</keyword>
<evidence type="ECO:0000313" key="3">
    <source>
        <dbReference type="EMBL" id="MBC5787659.1"/>
    </source>
</evidence>
<keyword evidence="1" id="KW-0560">Oxidoreductase</keyword>
<comment type="caution">
    <text evidence="3">The sequence shown here is derived from an EMBL/GenBank/DDBJ whole genome shotgun (WGS) entry which is preliminary data.</text>
</comment>
<dbReference type="NCBIfam" id="NF005325">
    <property type="entry name" value="PRK06853.1-5"/>
    <property type="match status" value="1"/>
</dbReference>
<dbReference type="InterPro" id="IPR019752">
    <property type="entry name" value="Pyrv/ketoisovalerate_OxRed_cat"/>
</dbReference>
<feature type="domain" description="Pyruvate/ketoisovalerate oxidoreductase catalytic" evidence="2">
    <location>
        <begin position="26"/>
        <end position="203"/>
    </location>
</feature>
<accession>A0ABR7IR87</accession>
<protein>
    <submittedName>
        <fullName evidence="3">Indolepyruvate oxidoreductase subunit beta</fullName>
    </submittedName>
</protein>
<dbReference type="Gene3D" id="3.40.920.10">
    <property type="entry name" value="Pyruvate-ferredoxin oxidoreductase, PFOR, domain III"/>
    <property type="match status" value="1"/>
</dbReference>
<evidence type="ECO:0000313" key="4">
    <source>
        <dbReference type="Proteomes" id="UP000649151"/>
    </source>
</evidence>
<dbReference type="EMBL" id="JACOQK010000001">
    <property type="protein sequence ID" value="MBC5787659.1"/>
    <property type="molecule type" value="Genomic_DNA"/>
</dbReference>